<dbReference type="GO" id="GO:0046872">
    <property type="term" value="F:metal ion binding"/>
    <property type="evidence" value="ECO:0007669"/>
    <property type="project" value="UniProtKB-KW"/>
</dbReference>
<dbReference type="Gene3D" id="3.40.1190.20">
    <property type="match status" value="1"/>
</dbReference>
<reference evidence="3" key="1">
    <citation type="submission" date="2020-08" db="EMBL/GenBank/DDBJ databases">
        <title>Genome public.</title>
        <authorList>
            <person name="Liu C."/>
            <person name="Sun Q."/>
        </authorList>
    </citation>
    <scope>NUCLEOTIDE SEQUENCE</scope>
    <source>
        <strain evidence="3">BX8</strain>
    </source>
</reference>
<feature type="domain" description="HTH crp-type" evidence="2">
    <location>
        <begin position="10"/>
        <end position="56"/>
    </location>
</feature>
<keyword evidence="4" id="KW-1185">Reference proteome</keyword>
<dbReference type="GO" id="GO:0016798">
    <property type="term" value="F:hydrolase activity, acting on glycosyl bonds"/>
    <property type="evidence" value="ECO:0007669"/>
    <property type="project" value="TreeGrafter"/>
</dbReference>
<dbReference type="Proteomes" id="UP000659630">
    <property type="component" value="Unassembled WGS sequence"/>
</dbReference>
<sequence>MNKHEKIILEKLTENPMLSQSELARMLNITRSSVSVYISYLMQKGYIRGRGYVIEDQKSICVIGSSGVDYQTVMAENQIFTPLALDDYDLRVSYGGICKNIAESLTRFGMRTCCISAVGSDLLGRSLIEECKSAGVDTDSFMIVPSERTSTYLEIRTLDFNKIILASANMKLQRLITPEFLSSKQYKLRHAQLIVVEDSLSSETLQYVSSTYSPTLFVCTKPTRIKRYKNFLNQFNGMVTSLENAAAILERETPDMTDEKSIFRISKQLHAKLAGPLLVCYGDSHFCYTDDEASIICVFSDPTPRSALFSHYRDTVATSFIRSFINDDDPVSLLKAVSACREIAAQSTSFSSQGLCSELVEKVICDKKFHFIYQ</sequence>
<dbReference type="SUPFAM" id="SSF53613">
    <property type="entry name" value="Ribokinase-like"/>
    <property type="match status" value="1"/>
</dbReference>
<dbReference type="PANTHER" id="PTHR42909">
    <property type="entry name" value="ZGC:136858"/>
    <property type="match status" value="1"/>
</dbReference>
<dbReference type="InterPro" id="IPR036390">
    <property type="entry name" value="WH_DNA-bd_sf"/>
</dbReference>
<dbReference type="SUPFAM" id="SSF46785">
    <property type="entry name" value="Winged helix' DNA-binding domain"/>
    <property type="match status" value="1"/>
</dbReference>
<evidence type="ECO:0000313" key="3">
    <source>
        <dbReference type="EMBL" id="MBC5580610.1"/>
    </source>
</evidence>
<dbReference type="GO" id="GO:0005737">
    <property type="term" value="C:cytoplasm"/>
    <property type="evidence" value="ECO:0007669"/>
    <property type="project" value="TreeGrafter"/>
</dbReference>
<proteinExistence type="predicted"/>
<evidence type="ECO:0000313" key="4">
    <source>
        <dbReference type="Proteomes" id="UP000659630"/>
    </source>
</evidence>
<evidence type="ECO:0000259" key="2">
    <source>
        <dbReference type="SMART" id="SM00419"/>
    </source>
</evidence>
<dbReference type="Pfam" id="PF00294">
    <property type="entry name" value="PfkB"/>
    <property type="match status" value="1"/>
</dbReference>
<dbReference type="Gene3D" id="1.10.10.10">
    <property type="entry name" value="Winged helix-like DNA-binding domain superfamily/Winged helix DNA-binding domain"/>
    <property type="match status" value="1"/>
</dbReference>
<dbReference type="InterPro" id="IPR012318">
    <property type="entry name" value="HTH_CRP"/>
</dbReference>
<evidence type="ECO:0000256" key="1">
    <source>
        <dbReference type="ARBA" id="ARBA00022723"/>
    </source>
</evidence>
<dbReference type="EMBL" id="JACONZ010000001">
    <property type="protein sequence ID" value="MBC5580610.1"/>
    <property type="molecule type" value="Genomic_DNA"/>
</dbReference>
<protein>
    <submittedName>
        <fullName evidence="3">Winged helix-turn-helix transcriptional regulator</fullName>
    </submittedName>
</protein>
<dbReference type="GO" id="GO:0003677">
    <property type="term" value="F:DNA binding"/>
    <property type="evidence" value="ECO:0007669"/>
    <property type="project" value="InterPro"/>
</dbReference>
<dbReference type="InterPro" id="IPR036388">
    <property type="entry name" value="WH-like_DNA-bd_sf"/>
</dbReference>
<dbReference type="RefSeq" id="WP_186886949.1">
    <property type="nucleotide sequence ID" value="NZ_JACONZ010000001.1"/>
</dbReference>
<name>A0A923L0J8_9FIRM</name>
<dbReference type="AlphaFoldDB" id="A0A923L0J8"/>
<dbReference type="InterPro" id="IPR029056">
    <property type="entry name" value="Ribokinase-like"/>
</dbReference>
<dbReference type="GO" id="GO:0006355">
    <property type="term" value="P:regulation of DNA-templated transcription"/>
    <property type="evidence" value="ECO:0007669"/>
    <property type="project" value="InterPro"/>
</dbReference>
<dbReference type="InterPro" id="IPR011611">
    <property type="entry name" value="PfkB_dom"/>
</dbReference>
<gene>
    <name evidence="3" type="ORF">H8S23_03740</name>
</gene>
<dbReference type="Pfam" id="PF13412">
    <property type="entry name" value="HTH_24"/>
    <property type="match status" value="1"/>
</dbReference>
<comment type="caution">
    <text evidence="3">The sequence shown here is derived from an EMBL/GenBank/DDBJ whole genome shotgun (WGS) entry which is preliminary data.</text>
</comment>
<keyword evidence="1" id="KW-0479">Metal-binding</keyword>
<dbReference type="GO" id="GO:0004730">
    <property type="term" value="F:pseudouridylate synthase activity"/>
    <property type="evidence" value="ECO:0007669"/>
    <property type="project" value="TreeGrafter"/>
</dbReference>
<dbReference type="PANTHER" id="PTHR42909:SF1">
    <property type="entry name" value="CARBOHYDRATE KINASE PFKB DOMAIN-CONTAINING PROTEIN"/>
    <property type="match status" value="1"/>
</dbReference>
<organism evidence="3 4">
    <name type="scientific">Anaerofilum hominis</name>
    <dbReference type="NCBI Taxonomy" id="2763016"/>
    <lineage>
        <taxon>Bacteria</taxon>
        <taxon>Bacillati</taxon>
        <taxon>Bacillota</taxon>
        <taxon>Clostridia</taxon>
        <taxon>Eubacteriales</taxon>
        <taxon>Oscillospiraceae</taxon>
        <taxon>Anaerofilum</taxon>
    </lineage>
</organism>
<accession>A0A923L0J8</accession>
<dbReference type="SMART" id="SM00419">
    <property type="entry name" value="HTH_CRP"/>
    <property type="match status" value="1"/>
</dbReference>